<evidence type="ECO:0000313" key="2">
    <source>
        <dbReference type="EMBL" id="KAF2838451.1"/>
    </source>
</evidence>
<accession>A0A9P4VMC1</accession>
<evidence type="ECO:0000313" key="3">
    <source>
        <dbReference type="Proteomes" id="UP000799429"/>
    </source>
</evidence>
<protein>
    <recommendedName>
        <fullName evidence="4">Glycine-rich cell wall structural protein 1</fullName>
    </recommendedName>
</protein>
<evidence type="ECO:0000256" key="1">
    <source>
        <dbReference type="SAM" id="MobiDB-lite"/>
    </source>
</evidence>
<feature type="compositionally biased region" description="Low complexity" evidence="1">
    <location>
        <begin position="44"/>
        <end position="68"/>
    </location>
</feature>
<dbReference type="OrthoDB" id="5388207at2759"/>
<sequence>METLNTVKTAIFGKAEDQSGQEPISGQRGEQAYDAGNESENIKDSTSAPSSHSTTSSSDPTGSSSGPTVESSDSTVKSLDTTGPTSDPTTGASNPTTGSSNPTTGSSNPTTGSSNPPHGPSDTGTGINRGGDPRIHHETPGTGVTSAHSSDAANESGSKTGAFGTVEPSVGAAPDSGVAPKQKQQGGDRPTEAPSDGDDNNKELQFKKDPNDHSGEPLRMHNIDDERRKSIASQPGGGERGKEKGTGQEYVKSTGLQADGGDFDATKPGAGMEADRLLEEKGIHREAGDPIPKDPNDSGKVSLGTKIKDKLHIGSKHKE</sequence>
<reference evidence="2" key="1">
    <citation type="journal article" date="2020" name="Stud. Mycol.">
        <title>101 Dothideomycetes genomes: a test case for predicting lifestyles and emergence of pathogens.</title>
        <authorList>
            <person name="Haridas S."/>
            <person name="Albert R."/>
            <person name="Binder M."/>
            <person name="Bloem J."/>
            <person name="Labutti K."/>
            <person name="Salamov A."/>
            <person name="Andreopoulos B."/>
            <person name="Baker S."/>
            <person name="Barry K."/>
            <person name="Bills G."/>
            <person name="Bluhm B."/>
            <person name="Cannon C."/>
            <person name="Castanera R."/>
            <person name="Culley D."/>
            <person name="Daum C."/>
            <person name="Ezra D."/>
            <person name="Gonzalez J."/>
            <person name="Henrissat B."/>
            <person name="Kuo A."/>
            <person name="Liang C."/>
            <person name="Lipzen A."/>
            <person name="Lutzoni F."/>
            <person name="Magnuson J."/>
            <person name="Mondo S."/>
            <person name="Nolan M."/>
            <person name="Ohm R."/>
            <person name="Pangilinan J."/>
            <person name="Park H.-J."/>
            <person name="Ramirez L."/>
            <person name="Alfaro M."/>
            <person name="Sun H."/>
            <person name="Tritt A."/>
            <person name="Yoshinaga Y."/>
            <person name="Zwiers L.-H."/>
            <person name="Turgeon B."/>
            <person name="Goodwin S."/>
            <person name="Spatafora J."/>
            <person name="Crous P."/>
            <person name="Grigoriev I."/>
        </authorList>
    </citation>
    <scope>NUCLEOTIDE SEQUENCE</scope>
    <source>
        <strain evidence="2">CBS 101060</strain>
    </source>
</reference>
<name>A0A9P4VMC1_9PEZI</name>
<feature type="compositionally biased region" description="Basic and acidic residues" evidence="1">
    <location>
        <begin position="273"/>
        <end position="297"/>
    </location>
</feature>
<dbReference type="AlphaFoldDB" id="A0A9P4VMC1"/>
<dbReference type="EMBL" id="MU006097">
    <property type="protein sequence ID" value="KAF2838451.1"/>
    <property type="molecule type" value="Genomic_DNA"/>
</dbReference>
<feature type="compositionally biased region" description="Polar residues" evidence="1">
    <location>
        <begin position="142"/>
        <end position="159"/>
    </location>
</feature>
<feature type="compositionally biased region" description="Basic and acidic residues" evidence="1">
    <location>
        <begin position="199"/>
        <end position="229"/>
    </location>
</feature>
<feature type="compositionally biased region" description="Low complexity" evidence="1">
    <location>
        <begin position="78"/>
        <end position="116"/>
    </location>
</feature>
<proteinExistence type="predicted"/>
<comment type="caution">
    <text evidence="2">The sequence shown here is derived from an EMBL/GenBank/DDBJ whole genome shotgun (WGS) entry which is preliminary data.</text>
</comment>
<feature type="region of interest" description="Disordered" evidence="1">
    <location>
        <begin position="1"/>
        <end position="319"/>
    </location>
</feature>
<organism evidence="2 3">
    <name type="scientific">Patellaria atrata CBS 101060</name>
    <dbReference type="NCBI Taxonomy" id="1346257"/>
    <lineage>
        <taxon>Eukaryota</taxon>
        <taxon>Fungi</taxon>
        <taxon>Dikarya</taxon>
        <taxon>Ascomycota</taxon>
        <taxon>Pezizomycotina</taxon>
        <taxon>Dothideomycetes</taxon>
        <taxon>Dothideomycetes incertae sedis</taxon>
        <taxon>Patellariales</taxon>
        <taxon>Patellariaceae</taxon>
        <taxon>Patellaria</taxon>
    </lineage>
</organism>
<gene>
    <name evidence="2" type="ORF">M501DRAFT_1005357</name>
</gene>
<evidence type="ECO:0008006" key="4">
    <source>
        <dbReference type="Google" id="ProtNLM"/>
    </source>
</evidence>
<keyword evidence="3" id="KW-1185">Reference proteome</keyword>
<dbReference type="Proteomes" id="UP000799429">
    <property type="component" value="Unassembled WGS sequence"/>
</dbReference>